<dbReference type="Proteomes" id="UP001054945">
    <property type="component" value="Unassembled WGS sequence"/>
</dbReference>
<reference evidence="2 3" key="1">
    <citation type="submission" date="2021-06" db="EMBL/GenBank/DDBJ databases">
        <title>Caerostris extrusa draft genome.</title>
        <authorList>
            <person name="Kono N."/>
            <person name="Arakawa K."/>
        </authorList>
    </citation>
    <scope>NUCLEOTIDE SEQUENCE [LARGE SCALE GENOMIC DNA]</scope>
</reference>
<dbReference type="EMBL" id="BPLR01004982">
    <property type="protein sequence ID" value="GIX98919.1"/>
    <property type="molecule type" value="Genomic_DNA"/>
</dbReference>
<comment type="caution">
    <text evidence="2">The sequence shown here is derived from an EMBL/GenBank/DDBJ whole genome shotgun (WGS) entry which is preliminary data.</text>
</comment>
<gene>
    <name evidence="2" type="ORF">CEXT_490331</name>
</gene>
<sequence>MNAGDASQSADMSPLDGRKGTPECEEGSEKGAPLDFILVTSIPQKPTDSNGSFRSSRFCLPAQCCSAPGFILCAQHGAG</sequence>
<evidence type="ECO:0000313" key="2">
    <source>
        <dbReference type="EMBL" id="GIX98919.1"/>
    </source>
</evidence>
<evidence type="ECO:0000256" key="1">
    <source>
        <dbReference type="SAM" id="MobiDB-lite"/>
    </source>
</evidence>
<feature type="compositionally biased region" description="Polar residues" evidence="1">
    <location>
        <begin position="1"/>
        <end position="11"/>
    </location>
</feature>
<organism evidence="2 3">
    <name type="scientific">Caerostris extrusa</name>
    <name type="common">Bark spider</name>
    <name type="synonym">Caerostris bankana</name>
    <dbReference type="NCBI Taxonomy" id="172846"/>
    <lineage>
        <taxon>Eukaryota</taxon>
        <taxon>Metazoa</taxon>
        <taxon>Ecdysozoa</taxon>
        <taxon>Arthropoda</taxon>
        <taxon>Chelicerata</taxon>
        <taxon>Arachnida</taxon>
        <taxon>Araneae</taxon>
        <taxon>Araneomorphae</taxon>
        <taxon>Entelegynae</taxon>
        <taxon>Araneoidea</taxon>
        <taxon>Araneidae</taxon>
        <taxon>Caerostris</taxon>
    </lineage>
</organism>
<protein>
    <submittedName>
        <fullName evidence="2">Uncharacterized protein</fullName>
    </submittedName>
</protein>
<keyword evidence="3" id="KW-1185">Reference proteome</keyword>
<evidence type="ECO:0000313" key="3">
    <source>
        <dbReference type="Proteomes" id="UP001054945"/>
    </source>
</evidence>
<feature type="region of interest" description="Disordered" evidence="1">
    <location>
        <begin position="1"/>
        <end position="29"/>
    </location>
</feature>
<proteinExistence type="predicted"/>
<dbReference type="AlphaFoldDB" id="A0AAV4PP87"/>
<name>A0AAV4PP87_CAEEX</name>
<accession>A0AAV4PP87</accession>